<comment type="caution">
    <text evidence="11">The sequence shown here is derived from an EMBL/GenBank/DDBJ whole genome shotgun (WGS) entry which is preliminary data.</text>
</comment>
<feature type="domain" description="C2H2-type" evidence="10">
    <location>
        <begin position="6"/>
        <end position="34"/>
    </location>
</feature>
<evidence type="ECO:0000313" key="12">
    <source>
        <dbReference type="Proteomes" id="UP001627154"/>
    </source>
</evidence>
<dbReference type="SUPFAM" id="SSF57667">
    <property type="entry name" value="beta-beta-alpha zinc fingers"/>
    <property type="match status" value="3"/>
</dbReference>
<dbReference type="GO" id="GO:0008270">
    <property type="term" value="F:zinc ion binding"/>
    <property type="evidence" value="ECO:0007669"/>
    <property type="project" value="UniProtKB-KW"/>
</dbReference>
<keyword evidence="2" id="KW-0479">Metal-binding</keyword>
<feature type="domain" description="C2H2-type" evidence="10">
    <location>
        <begin position="232"/>
        <end position="259"/>
    </location>
</feature>
<dbReference type="GO" id="GO:0005634">
    <property type="term" value="C:nucleus"/>
    <property type="evidence" value="ECO:0007669"/>
    <property type="project" value="UniProtKB-SubCell"/>
</dbReference>
<evidence type="ECO:0000256" key="1">
    <source>
        <dbReference type="ARBA" id="ARBA00004123"/>
    </source>
</evidence>
<dbReference type="InterPro" id="IPR013087">
    <property type="entry name" value="Znf_C2H2_type"/>
</dbReference>
<feature type="compositionally biased region" description="Basic and acidic residues" evidence="9">
    <location>
        <begin position="29"/>
        <end position="40"/>
    </location>
</feature>
<name>A0ABD2XHF8_9HYME</name>
<feature type="domain" description="C2H2-type" evidence="10">
    <location>
        <begin position="115"/>
        <end position="138"/>
    </location>
</feature>
<evidence type="ECO:0000256" key="3">
    <source>
        <dbReference type="ARBA" id="ARBA00022737"/>
    </source>
</evidence>
<feature type="domain" description="C2H2-type" evidence="10">
    <location>
        <begin position="203"/>
        <end position="231"/>
    </location>
</feature>
<sequence>MSLSSYPCHRCKVYFSSEDASMYHHRHNHPNEPDPIKLDQSHPSLTETSPRDAGEYVCEMCFMSFKTRKLLRTHQILTHPGLLGGHEFDACHRTFLGSDDLMRNKIELCDNESKYKCDVCHEAFTLQSLLKNHQKLSHPEPLVHECNVCHKLFSRQTDLIKHKVGPCGKGNNFECDVCHKLFSSQTDLMKHKVGPCGKLGNLFECGACQKVFLRRPDLITHKQKWHNERIKYECDVCHRGFISQSLLLGHQRFYEGRKVHEYKVQDKEFMKRYYMTKHYISSKHRVWKRPSS</sequence>
<proteinExistence type="predicted"/>
<dbReference type="PANTHER" id="PTHR24376">
    <property type="entry name" value="ZINC FINGER PROTEIN"/>
    <property type="match status" value="1"/>
</dbReference>
<dbReference type="SMART" id="SM00355">
    <property type="entry name" value="ZnF_C2H2"/>
    <property type="match status" value="7"/>
</dbReference>
<dbReference type="PANTHER" id="PTHR24376:SF243">
    <property type="entry name" value="C2H2-TYPE DOMAIN-CONTAINING PROTEIN"/>
    <property type="match status" value="1"/>
</dbReference>
<dbReference type="GO" id="GO:0003677">
    <property type="term" value="F:DNA binding"/>
    <property type="evidence" value="ECO:0007669"/>
    <property type="project" value="UniProtKB-KW"/>
</dbReference>
<organism evidence="11 12">
    <name type="scientific">Trichogramma kaykai</name>
    <dbReference type="NCBI Taxonomy" id="54128"/>
    <lineage>
        <taxon>Eukaryota</taxon>
        <taxon>Metazoa</taxon>
        <taxon>Ecdysozoa</taxon>
        <taxon>Arthropoda</taxon>
        <taxon>Hexapoda</taxon>
        <taxon>Insecta</taxon>
        <taxon>Pterygota</taxon>
        <taxon>Neoptera</taxon>
        <taxon>Endopterygota</taxon>
        <taxon>Hymenoptera</taxon>
        <taxon>Apocrita</taxon>
        <taxon>Proctotrupomorpha</taxon>
        <taxon>Chalcidoidea</taxon>
        <taxon>Trichogrammatidae</taxon>
        <taxon>Trichogramma</taxon>
    </lineage>
</organism>
<accession>A0ABD2XHF8</accession>
<dbReference type="InterPro" id="IPR036236">
    <property type="entry name" value="Znf_C2H2_sf"/>
</dbReference>
<keyword evidence="6" id="KW-0238">DNA-binding</keyword>
<keyword evidence="3" id="KW-0677">Repeat</keyword>
<protein>
    <recommendedName>
        <fullName evidence="10">C2H2-type domain-containing protein</fullName>
    </recommendedName>
</protein>
<dbReference type="Proteomes" id="UP001627154">
    <property type="component" value="Unassembled WGS sequence"/>
</dbReference>
<feature type="domain" description="C2H2-type" evidence="10">
    <location>
        <begin position="56"/>
        <end position="81"/>
    </location>
</feature>
<evidence type="ECO:0000259" key="10">
    <source>
        <dbReference type="PROSITE" id="PS50157"/>
    </source>
</evidence>
<keyword evidence="7" id="KW-0539">Nucleus</keyword>
<dbReference type="EMBL" id="JBJJXI010000025">
    <property type="protein sequence ID" value="KAL3404374.1"/>
    <property type="molecule type" value="Genomic_DNA"/>
</dbReference>
<evidence type="ECO:0000256" key="4">
    <source>
        <dbReference type="ARBA" id="ARBA00022771"/>
    </source>
</evidence>
<evidence type="ECO:0000256" key="5">
    <source>
        <dbReference type="ARBA" id="ARBA00022833"/>
    </source>
</evidence>
<evidence type="ECO:0000256" key="8">
    <source>
        <dbReference type="PROSITE-ProRule" id="PRU00042"/>
    </source>
</evidence>
<evidence type="ECO:0000256" key="9">
    <source>
        <dbReference type="SAM" id="MobiDB-lite"/>
    </source>
</evidence>
<dbReference type="Gene3D" id="3.30.160.60">
    <property type="entry name" value="Classic Zinc Finger"/>
    <property type="match status" value="4"/>
</dbReference>
<dbReference type="PROSITE" id="PS50157">
    <property type="entry name" value="ZINC_FINGER_C2H2_2"/>
    <property type="match status" value="7"/>
</dbReference>
<evidence type="ECO:0000313" key="11">
    <source>
        <dbReference type="EMBL" id="KAL3404374.1"/>
    </source>
</evidence>
<comment type="subcellular location">
    <subcellularLocation>
        <location evidence="1">Nucleus</location>
    </subcellularLocation>
</comment>
<dbReference type="AlphaFoldDB" id="A0ABD2XHF8"/>
<evidence type="ECO:0000256" key="2">
    <source>
        <dbReference type="ARBA" id="ARBA00022723"/>
    </source>
</evidence>
<dbReference type="Pfam" id="PF13912">
    <property type="entry name" value="zf-C2H2_6"/>
    <property type="match status" value="2"/>
</dbReference>
<evidence type="ECO:0000256" key="7">
    <source>
        <dbReference type="ARBA" id="ARBA00023242"/>
    </source>
</evidence>
<feature type="domain" description="C2H2-type" evidence="10">
    <location>
        <begin position="144"/>
        <end position="163"/>
    </location>
</feature>
<gene>
    <name evidence="11" type="ORF">TKK_002863</name>
</gene>
<evidence type="ECO:0000256" key="6">
    <source>
        <dbReference type="ARBA" id="ARBA00023125"/>
    </source>
</evidence>
<keyword evidence="5" id="KW-0862">Zinc</keyword>
<dbReference type="Pfam" id="PF00096">
    <property type="entry name" value="zf-C2H2"/>
    <property type="match status" value="3"/>
</dbReference>
<dbReference type="PROSITE" id="PS00028">
    <property type="entry name" value="ZINC_FINGER_C2H2_1"/>
    <property type="match status" value="4"/>
</dbReference>
<feature type="region of interest" description="Disordered" evidence="9">
    <location>
        <begin position="24"/>
        <end position="50"/>
    </location>
</feature>
<reference evidence="11 12" key="1">
    <citation type="journal article" date="2024" name="bioRxiv">
        <title>A reference genome for Trichogramma kaykai: A tiny desert-dwelling parasitoid wasp with competing sex-ratio distorters.</title>
        <authorList>
            <person name="Culotta J."/>
            <person name="Lindsey A.R."/>
        </authorList>
    </citation>
    <scope>NUCLEOTIDE SEQUENCE [LARGE SCALE GENOMIC DNA]</scope>
    <source>
        <strain evidence="11 12">KSX58</strain>
    </source>
</reference>
<keyword evidence="12" id="KW-1185">Reference proteome</keyword>
<keyword evidence="4 8" id="KW-0863">Zinc-finger</keyword>
<feature type="domain" description="C2H2-type" evidence="10">
    <location>
        <begin position="173"/>
        <end position="192"/>
    </location>
</feature>